<evidence type="ECO:0000256" key="1">
    <source>
        <dbReference type="SAM" id="MobiDB-lite"/>
    </source>
</evidence>
<dbReference type="Proteomes" id="UP000664203">
    <property type="component" value="Unassembled WGS sequence"/>
</dbReference>
<feature type="compositionally biased region" description="Acidic residues" evidence="1">
    <location>
        <begin position="320"/>
        <end position="357"/>
    </location>
</feature>
<dbReference type="AlphaFoldDB" id="A0A8H3J5G2"/>
<protein>
    <submittedName>
        <fullName evidence="2">Uncharacterized protein</fullName>
    </submittedName>
</protein>
<organism evidence="2 3">
    <name type="scientific">Alectoria fallacina</name>
    <dbReference type="NCBI Taxonomy" id="1903189"/>
    <lineage>
        <taxon>Eukaryota</taxon>
        <taxon>Fungi</taxon>
        <taxon>Dikarya</taxon>
        <taxon>Ascomycota</taxon>
        <taxon>Pezizomycotina</taxon>
        <taxon>Lecanoromycetes</taxon>
        <taxon>OSLEUM clade</taxon>
        <taxon>Lecanoromycetidae</taxon>
        <taxon>Lecanorales</taxon>
        <taxon>Lecanorineae</taxon>
        <taxon>Parmeliaceae</taxon>
        <taxon>Alectoria</taxon>
    </lineage>
</organism>
<comment type="caution">
    <text evidence="2">The sequence shown here is derived from an EMBL/GenBank/DDBJ whole genome shotgun (WGS) entry which is preliminary data.</text>
</comment>
<dbReference type="OrthoDB" id="10337526at2759"/>
<evidence type="ECO:0000313" key="3">
    <source>
        <dbReference type="Proteomes" id="UP000664203"/>
    </source>
</evidence>
<dbReference type="EMBL" id="CAJPDR010000634">
    <property type="protein sequence ID" value="CAF9941077.1"/>
    <property type="molecule type" value="Genomic_DNA"/>
</dbReference>
<evidence type="ECO:0000313" key="2">
    <source>
        <dbReference type="EMBL" id="CAF9941077.1"/>
    </source>
</evidence>
<reference evidence="2" key="1">
    <citation type="submission" date="2021-03" db="EMBL/GenBank/DDBJ databases">
        <authorList>
            <person name="Tagirdzhanova G."/>
        </authorList>
    </citation>
    <scope>NUCLEOTIDE SEQUENCE</scope>
</reference>
<feature type="region of interest" description="Disordered" evidence="1">
    <location>
        <begin position="317"/>
        <end position="367"/>
    </location>
</feature>
<keyword evidence="3" id="KW-1185">Reference proteome</keyword>
<name>A0A8H3J5G2_9LECA</name>
<sequence>MAAWHHENNRVSQIHKYQRVKEAGQIHRQTMSSSLLSDRKHFARGFAKARQLRKTSETSLSSVNAMACNMEDKSSDMEITPKKSSYNKGDEASGNEAAYVPEATLVTSGTGNTSSDSKASHTPRYTTIAANAPTAADPEGPVTTYEFVWHYDHNPVFVPREITQSHWESDWKEFVQFYTKTDSSDKTDNDNTYLPTHRAEVRLFRNNEKRVTFDCRFQENDEVLTDVRFVKSESINMDGMRWPFFEDSRGLEELDLRLRDERDENGHYYIEFIVRQKSHRDSSDMPHLTVLGRKVVDHGPLEFSEEEALRLVRRKTPEPYEIEETPAMDGATEADEISDIEEASETEDYPETGDYPETEGWWDRVPI</sequence>
<feature type="region of interest" description="Disordered" evidence="1">
    <location>
        <begin position="73"/>
        <end position="93"/>
    </location>
</feature>
<accession>A0A8H3J5G2</accession>
<gene>
    <name evidence="2" type="ORF">ALECFALPRED_008988</name>
</gene>
<proteinExistence type="predicted"/>